<keyword evidence="2" id="KW-0812">Transmembrane</keyword>
<name>A0A9N9C0S7_9GLOM</name>
<proteinExistence type="predicted"/>
<dbReference type="AlphaFoldDB" id="A0A9N9C0S7"/>
<keyword evidence="4" id="KW-1185">Reference proteome</keyword>
<feature type="region of interest" description="Disordered" evidence="1">
    <location>
        <begin position="1"/>
        <end position="35"/>
    </location>
</feature>
<evidence type="ECO:0000313" key="4">
    <source>
        <dbReference type="Proteomes" id="UP000789405"/>
    </source>
</evidence>
<dbReference type="EMBL" id="CAJVPY010003167">
    <property type="protein sequence ID" value="CAG8583656.1"/>
    <property type="molecule type" value="Genomic_DNA"/>
</dbReference>
<evidence type="ECO:0000256" key="1">
    <source>
        <dbReference type="SAM" id="MobiDB-lite"/>
    </source>
</evidence>
<feature type="compositionally biased region" description="Basic and acidic residues" evidence="1">
    <location>
        <begin position="16"/>
        <end position="30"/>
    </location>
</feature>
<evidence type="ECO:0000313" key="3">
    <source>
        <dbReference type="EMBL" id="CAG8583656.1"/>
    </source>
</evidence>
<comment type="caution">
    <text evidence="3">The sequence shown here is derived from an EMBL/GenBank/DDBJ whole genome shotgun (WGS) entry which is preliminary data.</text>
</comment>
<accession>A0A9N9C0S7</accession>
<feature type="compositionally biased region" description="Polar residues" evidence="1">
    <location>
        <begin position="1"/>
        <end position="15"/>
    </location>
</feature>
<feature type="transmembrane region" description="Helical" evidence="2">
    <location>
        <begin position="108"/>
        <end position="133"/>
    </location>
</feature>
<evidence type="ECO:0000256" key="2">
    <source>
        <dbReference type="SAM" id="Phobius"/>
    </source>
</evidence>
<gene>
    <name evidence="3" type="ORF">DERYTH_LOCUS6816</name>
</gene>
<keyword evidence="2" id="KW-0472">Membrane</keyword>
<sequence>MFSSGTTEDVSTSKSISKDRDFPDDQRGLENQDDNFLTPELKELLKKLNPRRKRRYNEIKSTEAKIAYLEGIKSERELGMKVLLKFLSLPCIALYLKPKILFYLLREAFFRLSLFPTFIGIILGIFVISSALAKSWIRIEKKYINDQLNASTRYHFSNYTFTAYCLHLDITTVKICTISFLQGDTPMLHQMLCH</sequence>
<organism evidence="3 4">
    <name type="scientific">Dentiscutata erythropus</name>
    <dbReference type="NCBI Taxonomy" id="1348616"/>
    <lineage>
        <taxon>Eukaryota</taxon>
        <taxon>Fungi</taxon>
        <taxon>Fungi incertae sedis</taxon>
        <taxon>Mucoromycota</taxon>
        <taxon>Glomeromycotina</taxon>
        <taxon>Glomeromycetes</taxon>
        <taxon>Diversisporales</taxon>
        <taxon>Gigasporaceae</taxon>
        <taxon>Dentiscutata</taxon>
    </lineage>
</organism>
<keyword evidence="2" id="KW-1133">Transmembrane helix</keyword>
<dbReference type="Proteomes" id="UP000789405">
    <property type="component" value="Unassembled WGS sequence"/>
</dbReference>
<protein>
    <submittedName>
        <fullName evidence="3">937_t:CDS:1</fullName>
    </submittedName>
</protein>
<feature type="transmembrane region" description="Helical" evidence="2">
    <location>
        <begin position="78"/>
        <end position="96"/>
    </location>
</feature>
<reference evidence="3" key="1">
    <citation type="submission" date="2021-06" db="EMBL/GenBank/DDBJ databases">
        <authorList>
            <person name="Kallberg Y."/>
            <person name="Tangrot J."/>
            <person name="Rosling A."/>
        </authorList>
    </citation>
    <scope>NUCLEOTIDE SEQUENCE</scope>
    <source>
        <strain evidence="3">MA453B</strain>
    </source>
</reference>